<dbReference type="GO" id="GO:0005960">
    <property type="term" value="C:glycine cleavage complex"/>
    <property type="evidence" value="ECO:0007669"/>
    <property type="project" value="UniProtKB-UniRule"/>
</dbReference>
<keyword evidence="3 5" id="KW-0809">Transit peptide</keyword>
<evidence type="ECO:0000256" key="2">
    <source>
        <dbReference type="ARBA" id="ARBA00022823"/>
    </source>
</evidence>
<feature type="domain" description="Lipoyl-binding" evidence="6">
    <location>
        <begin position="111"/>
        <end position="193"/>
    </location>
</feature>
<dbReference type="NCBIfam" id="NF002270">
    <property type="entry name" value="PRK01202.1"/>
    <property type="match status" value="1"/>
</dbReference>
<evidence type="ECO:0000256" key="3">
    <source>
        <dbReference type="ARBA" id="ARBA00022946"/>
    </source>
</evidence>
<organism evidence="7 8">
    <name type="scientific">Sarocladium strictum</name>
    <name type="common">Black bundle disease fungus</name>
    <name type="synonym">Acremonium strictum</name>
    <dbReference type="NCBI Taxonomy" id="5046"/>
    <lineage>
        <taxon>Eukaryota</taxon>
        <taxon>Fungi</taxon>
        <taxon>Dikarya</taxon>
        <taxon>Ascomycota</taxon>
        <taxon>Pezizomycotina</taxon>
        <taxon>Sordariomycetes</taxon>
        <taxon>Hypocreomycetidae</taxon>
        <taxon>Hypocreales</taxon>
        <taxon>Sarocladiaceae</taxon>
        <taxon>Sarocladium</taxon>
    </lineage>
</organism>
<dbReference type="PROSITE" id="PS50968">
    <property type="entry name" value="BIOTINYL_LIPOYL"/>
    <property type="match status" value="1"/>
</dbReference>
<dbReference type="HAMAP" id="MF_00272">
    <property type="entry name" value="GcvH"/>
    <property type="match status" value="1"/>
</dbReference>
<comment type="similarity">
    <text evidence="1 5">Belongs to the GcvH family.</text>
</comment>
<dbReference type="InterPro" id="IPR033753">
    <property type="entry name" value="GCV_H/Fam206"/>
</dbReference>
<dbReference type="NCBIfam" id="TIGR00527">
    <property type="entry name" value="gcvH"/>
    <property type="match status" value="1"/>
</dbReference>
<dbReference type="SUPFAM" id="SSF51230">
    <property type="entry name" value="Single hybrid motif"/>
    <property type="match status" value="1"/>
</dbReference>
<comment type="cofactor">
    <cofactor evidence="5">
        <name>(R)-lipoate</name>
        <dbReference type="ChEBI" id="CHEBI:83088"/>
    </cofactor>
    <text evidence="5">Binds 1 lipoyl cofactor covalently.</text>
</comment>
<evidence type="ECO:0000256" key="1">
    <source>
        <dbReference type="ARBA" id="ARBA00009249"/>
    </source>
</evidence>
<dbReference type="PROSITE" id="PS00189">
    <property type="entry name" value="LIPOYL"/>
    <property type="match status" value="1"/>
</dbReference>
<name>A0AA39GQ36_SARSR</name>
<keyword evidence="5" id="KW-0496">Mitochondrion</keyword>
<dbReference type="EMBL" id="JAPDFR010000002">
    <property type="protein sequence ID" value="KAK0390042.1"/>
    <property type="molecule type" value="Genomic_DNA"/>
</dbReference>
<accession>A0AA39GQ36</accession>
<dbReference type="PANTHER" id="PTHR11715:SF3">
    <property type="entry name" value="GLYCINE CLEAVAGE SYSTEM H PROTEIN-RELATED"/>
    <property type="match status" value="1"/>
</dbReference>
<dbReference type="GO" id="GO:0009249">
    <property type="term" value="P:protein lipoylation"/>
    <property type="evidence" value="ECO:0007669"/>
    <property type="project" value="TreeGrafter"/>
</dbReference>
<proteinExistence type="inferred from homology"/>
<dbReference type="GO" id="GO:0005739">
    <property type="term" value="C:mitochondrion"/>
    <property type="evidence" value="ECO:0007669"/>
    <property type="project" value="UniProtKB-SubCell"/>
</dbReference>
<dbReference type="InterPro" id="IPR000089">
    <property type="entry name" value="Biotin_lipoyl"/>
</dbReference>
<dbReference type="InterPro" id="IPR003016">
    <property type="entry name" value="2-oxoA_DH_lipoyl-BS"/>
</dbReference>
<comment type="subcellular location">
    <subcellularLocation>
        <location evidence="5">Mitochondrion</location>
    </subcellularLocation>
</comment>
<dbReference type="Proteomes" id="UP001175261">
    <property type="component" value="Unassembled WGS sequence"/>
</dbReference>
<keyword evidence="2 4" id="KW-0450">Lipoyl</keyword>
<feature type="modified residue" description="N6-lipoyllysine" evidence="4">
    <location>
        <position position="152"/>
    </location>
</feature>
<dbReference type="InterPro" id="IPR011053">
    <property type="entry name" value="Single_hybrid_motif"/>
</dbReference>
<evidence type="ECO:0000256" key="5">
    <source>
        <dbReference type="RuleBase" id="RU364055"/>
    </source>
</evidence>
<comment type="function">
    <text evidence="5">The H protein shuttles the methylamine group of glycine from the P protein to the T protein.</text>
</comment>
<comment type="subunit">
    <text evidence="5">The glycine cleavage system is composed of four proteins: P, T, L and H.</text>
</comment>
<dbReference type="Gene3D" id="2.40.50.100">
    <property type="match status" value="1"/>
</dbReference>
<dbReference type="AlphaFoldDB" id="A0AA39GQ36"/>
<comment type="caution">
    <text evidence="7">The sequence shown here is derived from an EMBL/GenBank/DDBJ whole genome shotgun (WGS) entry which is preliminary data.</text>
</comment>
<dbReference type="PANTHER" id="PTHR11715">
    <property type="entry name" value="GLYCINE CLEAVAGE SYSTEM H PROTEIN"/>
    <property type="match status" value="1"/>
</dbReference>
<evidence type="ECO:0000313" key="8">
    <source>
        <dbReference type="Proteomes" id="UP001175261"/>
    </source>
</evidence>
<evidence type="ECO:0000313" key="7">
    <source>
        <dbReference type="EMBL" id="KAK0390042.1"/>
    </source>
</evidence>
<reference evidence="7" key="1">
    <citation type="submission" date="2022-10" db="EMBL/GenBank/DDBJ databases">
        <title>Determination and structural analysis of whole genome sequence of Sarocladium strictum F4-1.</title>
        <authorList>
            <person name="Hu L."/>
            <person name="Jiang Y."/>
        </authorList>
    </citation>
    <scope>NUCLEOTIDE SEQUENCE</scope>
    <source>
        <strain evidence="7">F4-1</strain>
    </source>
</reference>
<dbReference type="InterPro" id="IPR017453">
    <property type="entry name" value="GCV_H_sub"/>
</dbReference>
<evidence type="ECO:0000259" key="6">
    <source>
        <dbReference type="PROSITE" id="PS50968"/>
    </source>
</evidence>
<protein>
    <recommendedName>
        <fullName evidence="5">Glycine cleavage system H protein</fullName>
    </recommendedName>
</protein>
<sequence>MQPDASLFSQAHRRVHRHKLSVIFLHLHLSLKVTLHQLPSSVTVVPRFLQMSMIFARSIAATARRSSHPAIVNRLTYSMTNARNFSVKTVCLAKRFTKSHEWIHMAEDGKSCTVGISKYAAEALGDVVYIELPSPGDEVTAEEAFGTVESVKSASDVLSPVSGTITAVNEPLVEKPADLSKDPEDGGWLVKLEVADTASVDGLMDGPAYAEYVENL</sequence>
<evidence type="ECO:0000256" key="4">
    <source>
        <dbReference type="PIRSR" id="PIRSR617453-50"/>
    </source>
</evidence>
<dbReference type="InterPro" id="IPR002930">
    <property type="entry name" value="GCV_H"/>
</dbReference>
<keyword evidence="8" id="KW-1185">Reference proteome</keyword>
<gene>
    <name evidence="7" type="ORF">NLU13_3615</name>
</gene>
<dbReference type="CDD" id="cd06848">
    <property type="entry name" value="GCS_H"/>
    <property type="match status" value="1"/>
</dbReference>
<dbReference type="GO" id="GO:0019464">
    <property type="term" value="P:glycine decarboxylation via glycine cleavage system"/>
    <property type="evidence" value="ECO:0007669"/>
    <property type="project" value="UniProtKB-UniRule"/>
</dbReference>
<dbReference type="Pfam" id="PF01597">
    <property type="entry name" value="GCV_H"/>
    <property type="match status" value="1"/>
</dbReference>